<name>A0AAE6YX49_9GAMM</name>
<dbReference type="AlphaFoldDB" id="A0AAE6YX49"/>
<reference evidence="1 2" key="1">
    <citation type="submission" date="2018-11" db="EMBL/GenBank/DDBJ databases">
        <title>Complete genome sequence of Dickeya zeae strain CE1 infecting Canna edulis Ker-Gawl. in China.</title>
        <authorList>
            <person name="Zhang J."/>
            <person name="Lin B."/>
            <person name="Shen H."/>
            <person name="Jiang S."/>
            <person name="Pu X."/>
            <person name="Sun D."/>
        </authorList>
    </citation>
    <scope>NUCLEOTIDE SEQUENCE [LARGE SCALE GENOMIC DNA]</scope>
    <source>
        <strain evidence="1 2">CE1</strain>
    </source>
</reference>
<dbReference type="SUPFAM" id="SSF51445">
    <property type="entry name" value="(Trans)glycosidases"/>
    <property type="match status" value="1"/>
</dbReference>
<protein>
    <submittedName>
        <fullName evidence="1">DUF3142 domain-containing protein</fullName>
    </submittedName>
</protein>
<evidence type="ECO:0000313" key="1">
    <source>
        <dbReference type="EMBL" id="QIZ49440.1"/>
    </source>
</evidence>
<dbReference type="RefSeq" id="WP_168361179.1">
    <property type="nucleotide sequence ID" value="NZ_CP033622.1"/>
</dbReference>
<dbReference type="Pfam" id="PF11340">
    <property type="entry name" value="DUF3142"/>
    <property type="match status" value="1"/>
</dbReference>
<gene>
    <name evidence="1" type="ORF">DWG24_00870</name>
</gene>
<dbReference type="EMBL" id="CP033622">
    <property type="protein sequence ID" value="QIZ49440.1"/>
    <property type="molecule type" value="Genomic_DNA"/>
</dbReference>
<dbReference type="InterPro" id="IPR021488">
    <property type="entry name" value="DUF3142"/>
</dbReference>
<sequence length="260" mass="29587">MGATAQILLVVRCTVVLASLLCLSITAYGATVDAARYHAFWLWAAVQPQPVLAQADTLYLHQGEIARRNGKTVFLRQGIPVSTLPVKHLWLSFRVSELQLDKSGWQHLLHLRQRWAAAGNHLDGIQLDFDAKSYHLSQYVDFLQALRQQLPPDCRLSVTGLLDWAKTGDVRQLNRLSGVVDEIVVQTYQGRHTVENYTAYLPALLRLTLPFRLGLVQHGKWDEQWQRRLASSPFYRGEVVFLLNPTPARRTPILASHHQW</sequence>
<proteinExistence type="predicted"/>
<organism evidence="1 2">
    <name type="scientific">Dickeya zeae</name>
    <dbReference type="NCBI Taxonomy" id="204042"/>
    <lineage>
        <taxon>Bacteria</taxon>
        <taxon>Pseudomonadati</taxon>
        <taxon>Pseudomonadota</taxon>
        <taxon>Gammaproteobacteria</taxon>
        <taxon>Enterobacterales</taxon>
        <taxon>Pectobacteriaceae</taxon>
        <taxon>Dickeya</taxon>
    </lineage>
</organism>
<dbReference type="InterPro" id="IPR017853">
    <property type="entry name" value="GH"/>
</dbReference>
<evidence type="ECO:0000313" key="2">
    <source>
        <dbReference type="Proteomes" id="UP000500801"/>
    </source>
</evidence>
<dbReference type="Proteomes" id="UP000500801">
    <property type="component" value="Chromosome"/>
</dbReference>
<accession>A0AAE6YX49</accession>
<dbReference type="Gene3D" id="3.20.20.80">
    <property type="entry name" value="Glycosidases"/>
    <property type="match status" value="1"/>
</dbReference>